<dbReference type="Proteomes" id="UP000234271">
    <property type="component" value="Chromosome"/>
</dbReference>
<keyword evidence="4" id="KW-0238">DNA-binding</keyword>
<dbReference type="OrthoDB" id="9816273at2"/>
<evidence type="ECO:0000259" key="7">
    <source>
        <dbReference type="PROSITE" id="PS50110"/>
    </source>
</evidence>
<feature type="modified residue" description="4-aspartylphosphate" evidence="6">
    <location>
        <position position="64"/>
    </location>
</feature>
<protein>
    <submittedName>
        <fullName evidence="8">Response regulator</fullName>
    </submittedName>
</protein>
<accession>A0A2N9YGJ7</accession>
<dbReference type="GO" id="GO:0032993">
    <property type="term" value="C:protein-DNA complex"/>
    <property type="evidence" value="ECO:0007669"/>
    <property type="project" value="TreeGrafter"/>
</dbReference>
<dbReference type="Gene3D" id="3.40.50.2300">
    <property type="match status" value="1"/>
</dbReference>
<dbReference type="CDD" id="cd19920">
    <property type="entry name" value="REC_PA4781-like"/>
    <property type="match status" value="1"/>
</dbReference>
<feature type="domain" description="Response regulatory" evidence="7">
    <location>
        <begin position="14"/>
        <end position="131"/>
    </location>
</feature>
<dbReference type="AlphaFoldDB" id="A0A2N9YGJ7"/>
<evidence type="ECO:0000256" key="4">
    <source>
        <dbReference type="ARBA" id="ARBA00023125"/>
    </source>
</evidence>
<organism evidence="8 9">
    <name type="scientific">Beggiatoa leptomitoformis</name>
    <dbReference type="NCBI Taxonomy" id="288004"/>
    <lineage>
        <taxon>Bacteria</taxon>
        <taxon>Pseudomonadati</taxon>
        <taxon>Pseudomonadota</taxon>
        <taxon>Gammaproteobacteria</taxon>
        <taxon>Thiotrichales</taxon>
        <taxon>Thiotrichaceae</taxon>
        <taxon>Beggiatoa</taxon>
    </lineage>
</organism>
<keyword evidence="5" id="KW-0804">Transcription</keyword>
<sequence>MLNTMKTDNKEQTTILLVDDIAENLALLSECFEGAGMEIMAALTGEEALELVRYMSKPDIIMLDVMMPRMDGFETCRQLKSYAETADIPVIFITALADTESKVKSFAVGAVDYVCKPIQRDEVLSRVNTHLHISRLQKQLLEKNKQLHQRNQLLHLFRNTAANELFPHLQRVTDTAKYLASHNHVISPAEIYENAAQIEDAGTKMIRVILDNLLNEDLFH</sequence>
<dbReference type="PANTHER" id="PTHR48111">
    <property type="entry name" value="REGULATOR OF RPOS"/>
    <property type="match status" value="1"/>
</dbReference>
<dbReference type="InterPro" id="IPR011006">
    <property type="entry name" value="CheY-like_superfamily"/>
</dbReference>
<dbReference type="SUPFAM" id="SSF52172">
    <property type="entry name" value="CheY-like"/>
    <property type="match status" value="1"/>
</dbReference>
<dbReference type="EMBL" id="CP018889">
    <property type="protein sequence ID" value="AUI69630.2"/>
    <property type="molecule type" value="Genomic_DNA"/>
</dbReference>
<dbReference type="InterPro" id="IPR001789">
    <property type="entry name" value="Sig_transdc_resp-reg_receiver"/>
</dbReference>
<evidence type="ECO:0000256" key="6">
    <source>
        <dbReference type="PROSITE-ProRule" id="PRU00169"/>
    </source>
</evidence>
<name>A0A2N9YGJ7_9GAMM</name>
<dbReference type="Pfam" id="PF00072">
    <property type="entry name" value="Response_reg"/>
    <property type="match status" value="1"/>
</dbReference>
<evidence type="ECO:0000313" key="9">
    <source>
        <dbReference type="Proteomes" id="UP000234271"/>
    </source>
</evidence>
<reference evidence="9" key="1">
    <citation type="submission" date="2016-12" db="EMBL/GenBank/DDBJ databases">
        <title>Complete Genome Sequence of Beggiatoa leptomitiformis D-401.</title>
        <authorList>
            <person name="Fomenkov A."/>
            <person name="Vincze T."/>
            <person name="Grabovich M."/>
            <person name="Anton B.P."/>
            <person name="Dubinina G."/>
            <person name="Orlova M."/>
            <person name="Belousova E."/>
            <person name="Roberts R.J."/>
        </authorList>
    </citation>
    <scope>NUCLEOTIDE SEQUENCE [LARGE SCALE GENOMIC DNA]</scope>
    <source>
        <strain evidence="9">D-401</strain>
    </source>
</reference>
<dbReference type="PROSITE" id="PS50110">
    <property type="entry name" value="RESPONSE_REGULATORY"/>
    <property type="match status" value="1"/>
</dbReference>
<keyword evidence="1 6" id="KW-0597">Phosphoprotein</keyword>
<dbReference type="GO" id="GO:0000156">
    <property type="term" value="F:phosphorelay response regulator activity"/>
    <property type="evidence" value="ECO:0007669"/>
    <property type="project" value="TreeGrafter"/>
</dbReference>
<evidence type="ECO:0000256" key="3">
    <source>
        <dbReference type="ARBA" id="ARBA00023015"/>
    </source>
</evidence>
<keyword evidence="3" id="KW-0805">Transcription regulation</keyword>
<keyword evidence="9" id="KW-1185">Reference proteome</keyword>
<gene>
    <name evidence="8" type="ORF">BLE401_13635</name>
</gene>
<evidence type="ECO:0000256" key="5">
    <source>
        <dbReference type="ARBA" id="ARBA00023163"/>
    </source>
</evidence>
<dbReference type="PANTHER" id="PTHR48111:SF1">
    <property type="entry name" value="TWO-COMPONENT RESPONSE REGULATOR ORR33"/>
    <property type="match status" value="1"/>
</dbReference>
<keyword evidence="2" id="KW-0902">Two-component regulatory system</keyword>
<evidence type="ECO:0000256" key="1">
    <source>
        <dbReference type="ARBA" id="ARBA00022553"/>
    </source>
</evidence>
<dbReference type="InterPro" id="IPR039420">
    <property type="entry name" value="WalR-like"/>
</dbReference>
<dbReference type="GO" id="GO:0000976">
    <property type="term" value="F:transcription cis-regulatory region binding"/>
    <property type="evidence" value="ECO:0007669"/>
    <property type="project" value="TreeGrafter"/>
</dbReference>
<evidence type="ECO:0000313" key="8">
    <source>
        <dbReference type="EMBL" id="AUI69630.2"/>
    </source>
</evidence>
<dbReference type="SMART" id="SM00448">
    <property type="entry name" value="REC"/>
    <property type="match status" value="1"/>
</dbReference>
<dbReference type="GO" id="GO:0005829">
    <property type="term" value="C:cytosol"/>
    <property type="evidence" value="ECO:0007669"/>
    <property type="project" value="TreeGrafter"/>
</dbReference>
<dbReference type="GO" id="GO:0006355">
    <property type="term" value="P:regulation of DNA-templated transcription"/>
    <property type="evidence" value="ECO:0007669"/>
    <property type="project" value="TreeGrafter"/>
</dbReference>
<evidence type="ECO:0000256" key="2">
    <source>
        <dbReference type="ARBA" id="ARBA00023012"/>
    </source>
</evidence>
<proteinExistence type="predicted"/>
<dbReference type="RefSeq" id="WP_083991499.1">
    <property type="nucleotide sequence ID" value="NZ_CP012373.2"/>
</dbReference>